<gene>
    <name evidence="7" type="ORF">BKCO1_10000110</name>
</gene>
<evidence type="ECO:0000259" key="6">
    <source>
        <dbReference type="Pfam" id="PF02826"/>
    </source>
</evidence>
<dbReference type="Pfam" id="PF00389">
    <property type="entry name" value="2-Hacid_dh"/>
    <property type="match status" value="1"/>
</dbReference>
<dbReference type="GO" id="GO:0051287">
    <property type="term" value="F:NAD binding"/>
    <property type="evidence" value="ECO:0007669"/>
    <property type="project" value="InterPro"/>
</dbReference>
<comment type="similarity">
    <text evidence="1 4">Belongs to the D-isomer specific 2-hydroxyacid dehydrogenase family.</text>
</comment>
<dbReference type="InterPro" id="IPR036291">
    <property type="entry name" value="NAD(P)-bd_dom_sf"/>
</dbReference>
<dbReference type="InterPro" id="IPR006140">
    <property type="entry name" value="D-isomer_DH_NAD-bd"/>
</dbReference>
<name>A0A1J9SAT3_9PEZI</name>
<evidence type="ECO:0000256" key="1">
    <source>
        <dbReference type="ARBA" id="ARBA00005854"/>
    </source>
</evidence>
<feature type="domain" description="D-isomer specific 2-hydroxyacid dehydrogenase catalytic" evidence="5">
    <location>
        <begin position="27"/>
        <end position="336"/>
    </location>
</feature>
<evidence type="ECO:0000256" key="2">
    <source>
        <dbReference type="ARBA" id="ARBA00023002"/>
    </source>
</evidence>
<reference evidence="7 8" key="1">
    <citation type="submission" date="2016-10" db="EMBL/GenBank/DDBJ databases">
        <title>Proteomics and genomics reveal pathogen-plant mechanisms compatible with a hemibiotrophic lifestyle of Diplodia corticola.</title>
        <authorList>
            <person name="Fernandes I."/>
            <person name="De Jonge R."/>
            <person name="Van De Peer Y."/>
            <person name="Devreese B."/>
            <person name="Alves A."/>
            <person name="Esteves A.C."/>
        </authorList>
    </citation>
    <scope>NUCLEOTIDE SEQUENCE [LARGE SCALE GENOMIC DNA]</scope>
    <source>
        <strain evidence="7 8">CBS 112549</strain>
    </source>
</reference>
<sequence>MVHHRIVALEAMHTAPPPFDFPAPHTFDMTVHQRTEAHQLHERIRDATIVINVVHPIKGEALSPAVTPHLRLIAVMAAGTDSVDLDACRARGIRVVNCAHANVQSVAEHALGLYFAARRRTVVMHERTVGSVGDGTEWAARNTLNPYMRAAGGRAPLNCDEEVVAIIGNGAIGKRFAQLARLMDMKVLVAARKGDSKPAPADRVSFGEALEKATVVVLTCPRSPETMDLMSTAEFERMRPEAVVINVSRGGIVNERALVQALRDGKIAGAATDVFEKEPALGGEKADSVLLAPDARGLNLTVSPHVAWFGEKTMENYQRILAANIIGWLVGKEQNVVA</sequence>
<dbReference type="AlphaFoldDB" id="A0A1J9SAT3"/>
<evidence type="ECO:0000259" key="5">
    <source>
        <dbReference type="Pfam" id="PF00389"/>
    </source>
</evidence>
<dbReference type="EMBL" id="MNUE01000010">
    <property type="protein sequence ID" value="OJD36693.1"/>
    <property type="molecule type" value="Genomic_DNA"/>
</dbReference>
<dbReference type="OrthoDB" id="298012at2759"/>
<dbReference type="Proteomes" id="UP000183809">
    <property type="component" value="Unassembled WGS sequence"/>
</dbReference>
<dbReference type="RefSeq" id="XP_020132953.1">
    <property type="nucleotide sequence ID" value="XM_020269290.1"/>
</dbReference>
<feature type="domain" description="D-isomer specific 2-hydroxyacid dehydrogenase NAD-binding" evidence="6">
    <location>
        <begin position="158"/>
        <end position="307"/>
    </location>
</feature>
<evidence type="ECO:0000313" key="8">
    <source>
        <dbReference type="Proteomes" id="UP000183809"/>
    </source>
</evidence>
<evidence type="ECO:0000256" key="4">
    <source>
        <dbReference type="RuleBase" id="RU003719"/>
    </source>
</evidence>
<evidence type="ECO:0000256" key="3">
    <source>
        <dbReference type="ARBA" id="ARBA00023027"/>
    </source>
</evidence>
<dbReference type="PANTHER" id="PTHR43761:SF1">
    <property type="entry name" value="D-ISOMER SPECIFIC 2-HYDROXYACID DEHYDROGENASE CATALYTIC DOMAIN-CONTAINING PROTEIN-RELATED"/>
    <property type="match status" value="1"/>
</dbReference>
<organism evidence="7 8">
    <name type="scientific">Diplodia corticola</name>
    <dbReference type="NCBI Taxonomy" id="236234"/>
    <lineage>
        <taxon>Eukaryota</taxon>
        <taxon>Fungi</taxon>
        <taxon>Dikarya</taxon>
        <taxon>Ascomycota</taxon>
        <taxon>Pezizomycotina</taxon>
        <taxon>Dothideomycetes</taxon>
        <taxon>Dothideomycetes incertae sedis</taxon>
        <taxon>Botryosphaeriales</taxon>
        <taxon>Botryosphaeriaceae</taxon>
        <taxon>Diplodia</taxon>
    </lineage>
</organism>
<dbReference type="CDD" id="cd05198">
    <property type="entry name" value="formate_dh_like"/>
    <property type="match status" value="1"/>
</dbReference>
<dbReference type="Gene3D" id="3.40.50.720">
    <property type="entry name" value="NAD(P)-binding Rossmann-like Domain"/>
    <property type="match status" value="2"/>
</dbReference>
<dbReference type="Pfam" id="PF02826">
    <property type="entry name" value="2-Hacid_dh_C"/>
    <property type="match status" value="1"/>
</dbReference>
<dbReference type="InterPro" id="IPR050418">
    <property type="entry name" value="D-iso_2-hydroxyacid_DH_PdxB"/>
</dbReference>
<dbReference type="GeneID" id="31009549"/>
<protein>
    <submittedName>
        <fullName evidence="7">Glycerate dehydrogenase</fullName>
    </submittedName>
</protein>
<keyword evidence="2 4" id="KW-0560">Oxidoreductase</keyword>
<evidence type="ECO:0000313" key="7">
    <source>
        <dbReference type="EMBL" id="OJD36693.1"/>
    </source>
</evidence>
<dbReference type="InterPro" id="IPR006139">
    <property type="entry name" value="D-isomer_2_OHA_DH_cat_dom"/>
</dbReference>
<accession>A0A1J9SAT3</accession>
<dbReference type="PANTHER" id="PTHR43761">
    <property type="entry name" value="D-ISOMER SPECIFIC 2-HYDROXYACID DEHYDROGENASE FAMILY PROTEIN (AFU_ORTHOLOGUE AFUA_1G13630)"/>
    <property type="match status" value="1"/>
</dbReference>
<dbReference type="STRING" id="236234.A0A1J9SAT3"/>
<proteinExistence type="inferred from homology"/>
<keyword evidence="8" id="KW-1185">Reference proteome</keyword>
<keyword evidence="3" id="KW-0520">NAD</keyword>
<comment type="caution">
    <text evidence="7">The sequence shown here is derived from an EMBL/GenBank/DDBJ whole genome shotgun (WGS) entry which is preliminary data.</text>
</comment>
<dbReference type="SUPFAM" id="SSF51735">
    <property type="entry name" value="NAD(P)-binding Rossmann-fold domains"/>
    <property type="match status" value="1"/>
</dbReference>
<dbReference type="SUPFAM" id="SSF52283">
    <property type="entry name" value="Formate/glycerate dehydrogenase catalytic domain-like"/>
    <property type="match status" value="1"/>
</dbReference>
<dbReference type="GO" id="GO:0016616">
    <property type="term" value="F:oxidoreductase activity, acting on the CH-OH group of donors, NAD or NADP as acceptor"/>
    <property type="evidence" value="ECO:0007669"/>
    <property type="project" value="InterPro"/>
</dbReference>